<dbReference type="GO" id="GO:0005737">
    <property type="term" value="C:cytoplasm"/>
    <property type="evidence" value="ECO:0007669"/>
    <property type="project" value="UniProtKB-ARBA"/>
</dbReference>
<dbReference type="InterPro" id="IPR020613">
    <property type="entry name" value="Thiolase_CS"/>
</dbReference>
<comment type="pathway">
    <text evidence="1">Lipid metabolism.</text>
</comment>
<feature type="active site" description="Acyl-thioester intermediate" evidence="7">
    <location>
        <position position="99"/>
    </location>
</feature>
<dbReference type="GO" id="GO:0006635">
    <property type="term" value="P:fatty acid beta-oxidation"/>
    <property type="evidence" value="ECO:0007669"/>
    <property type="project" value="TreeGrafter"/>
</dbReference>
<feature type="active site" description="Proton acceptor" evidence="7">
    <location>
        <position position="373"/>
    </location>
</feature>
<dbReference type="InterPro" id="IPR020616">
    <property type="entry name" value="Thiolase_N"/>
</dbReference>
<dbReference type="PROSITE" id="PS00098">
    <property type="entry name" value="THIOLASE_1"/>
    <property type="match status" value="1"/>
</dbReference>
<evidence type="ECO:0000256" key="2">
    <source>
        <dbReference type="ARBA" id="ARBA00010982"/>
    </source>
</evidence>
<dbReference type="PANTHER" id="PTHR43853:SF21">
    <property type="entry name" value="STEROID 3-KETOACYL-COA THIOLASE"/>
    <property type="match status" value="1"/>
</dbReference>
<dbReference type="Pfam" id="PF00108">
    <property type="entry name" value="Thiolase_N"/>
    <property type="match status" value="1"/>
</dbReference>
<comment type="pathway">
    <text evidence="6">Metabolic intermediate biosynthesis; (R)-mevalonate biosynthesis; (R)-mevalonate from acetyl-CoA: step 1/3.</text>
</comment>
<comment type="similarity">
    <text evidence="2 8">Belongs to the thiolase-like superfamily. Thiolase family.</text>
</comment>
<dbReference type="Gene3D" id="3.40.47.10">
    <property type="match status" value="1"/>
</dbReference>
<feature type="active site" description="Proton acceptor" evidence="7">
    <location>
        <position position="343"/>
    </location>
</feature>
<dbReference type="AlphaFoldDB" id="A0A560CS73"/>
<dbReference type="GO" id="GO:0003988">
    <property type="term" value="F:acetyl-CoA C-acyltransferase activity"/>
    <property type="evidence" value="ECO:0007669"/>
    <property type="project" value="UniProtKB-ARBA"/>
</dbReference>
<gene>
    <name evidence="11" type="ORF">FBZ83_101554</name>
</gene>
<dbReference type="PROSITE" id="PS00737">
    <property type="entry name" value="THIOLASE_2"/>
    <property type="match status" value="1"/>
</dbReference>
<evidence type="ECO:0000259" key="10">
    <source>
        <dbReference type="Pfam" id="PF02803"/>
    </source>
</evidence>
<protein>
    <submittedName>
        <fullName evidence="11">Acetyl-CoA acyltransferase</fullName>
    </submittedName>
</protein>
<evidence type="ECO:0000256" key="3">
    <source>
        <dbReference type="ARBA" id="ARBA00022679"/>
    </source>
</evidence>
<dbReference type="Pfam" id="PF02803">
    <property type="entry name" value="Thiolase_C"/>
    <property type="match status" value="1"/>
</dbReference>
<evidence type="ECO:0000256" key="1">
    <source>
        <dbReference type="ARBA" id="ARBA00005189"/>
    </source>
</evidence>
<dbReference type="Proteomes" id="UP000318529">
    <property type="component" value="Unassembled WGS sequence"/>
</dbReference>
<proteinExistence type="inferred from homology"/>
<feature type="domain" description="Thiolase N-terminal" evidence="9">
    <location>
        <begin position="13"/>
        <end position="256"/>
    </location>
</feature>
<dbReference type="InterPro" id="IPR020615">
    <property type="entry name" value="Thiolase_acyl_enz_int_AS"/>
</dbReference>
<organism evidence="11 12">
    <name type="scientific">Azospirillum brasilense</name>
    <dbReference type="NCBI Taxonomy" id="192"/>
    <lineage>
        <taxon>Bacteria</taxon>
        <taxon>Pseudomonadati</taxon>
        <taxon>Pseudomonadota</taxon>
        <taxon>Alphaproteobacteria</taxon>
        <taxon>Rhodospirillales</taxon>
        <taxon>Azospirillaceae</taxon>
        <taxon>Azospirillum</taxon>
    </lineage>
</organism>
<dbReference type="CDD" id="cd00751">
    <property type="entry name" value="thiolase"/>
    <property type="match status" value="1"/>
</dbReference>
<dbReference type="InterPro" id="IPR020617">
    <property type="entry name" value="Thiolase_C"/>
</dbReference>
<accession>A0A560CS73</accession>
<keyword evidence="3 8" id="KW-0808">Transferase</keyword>
<keyword evidence="5 8" id="KW-0012">Acyltransferase</keyword>
<dbReference type="InterPro" id="IPR050215">
    <property type="entry name" value="Thiolase-like_sf_Thiolase"/>
</dbReference>
<dbReference type="GO" id="GO:0010124">
    <property type="term" value="P:phenylacetate catabolic process"/>
    <property type="evidence" value="ECO:0007669"/>
    <property type="project" value="TreeGrafter"/>
</dbReference>
<comment type="caution">
    <text evidence="11">The sequence shown here is derived from an EMBL/GenBank/DDBJ whole genome shotgun (WGS) entry which is preliminary data.</text>
</comment>
<evidence type="ECO:0000256" key="7">
    <source>
        <dbReference type="PIRSR" id="PIRSR000429-1"/>
    </source>
</evidence>
<dbReference type="SUPFAM" id="SSF53901">
    <property type="entry name" value="Thiolase-like"/>
    <property type="match status" value="2"/>
</dbReference>
<reference evidence="11 12" key="1">
    <citation type="submission" date="2019-06" db="EMBL/GenBank/DDBJ databases">
        <title>Genomic Encyclopedia of Type Strains, Phase IV (KMG-V): Genome sequencing to study the core and pangenomes of soil and plant-associated prokaryotes.</title>
        <authorList>
            <person name="Whitman W."/>
        </authorList>
    </citation>
    <scope>NUCLEOTIDE SEQUENCE [LARGE SCALE GENOMIC DNA]</scope>
    <source>
        <strain evidence="11 12">BR 11650</strain>
    </source>
</reference>
<dbReference type="PIRSF" id="PIRSF000429">
    <property type="entry name" value="Ac-CoA_Ac_transf"/>
    <property type="match status" value="1"/>
</dbReference>
<evidence type="ECO:0000313" key="11">
    <source>
        <dbReference type="EMBL" id="TWA87691.1"/>
    </source>
</evidence>
<feature type="domain" description="Thiolase C-terminal" evidence="10">
    <location>
        <begin position="265"/>
        <end position="385"/>
    </location>
</feature>
<dbReference type="NCBIfam" id="TIGR01930">
    <property type="entry name" value="AcCoA-C-Actrans"/>
    <property type="match status" value="1"/>
</dbReference>
<sequence>MTSAPLTTPANPVVIAGYARSPFAFANKGELAKIRPDDLLAHVVAALVERTGVNPQDIEDVVVGCAFPEGEQGMNIARTVSFLAKLPLTAGATTINRYCGSSMQAIHQAAGAIQMGAGEVFLCGGIESMSRVPMMGYNPLPHPGLKDHYPEAYCSMGITAENVARRYGISRADQEAMAAESHAKAAAAQQAGRLAEEIVAIQTAAGLVERDGCIRPGTSGETLSGLKPAFLAGGSVTAGTSSPLTDGASAVLVTTEAYAKANGLPILARIRSVAVAGCAPEVMGLGPVPAAQKALARAGLTIRDIDVIELNEAFAAQAIACMRDLDIDPAKVNLDGGAIALGHPLGATGARITGKAAALLKREGKQFALATQCIGGGQGIATVLEAV</sequence>
<evidence type="ECO:0000256" key="6">
    <source>
        <dbReference type="ARBA" id="ARBA00037924"/>
    </source>
</evidence>
<name>A0A560CS73_AZOBR</name>
<dbReference type="RefSeq" id="WP_145680967.1">
    <property type="nucleotide sequence ID" value="NZ_VITH01000001.1"/>
</dbReference>
<evidence type="ECO:0000256" key="5">
    <source>
        <dbReference type="ARBA" id="ARBA00023315"/>
    </source>
</evidence>
<evidence type="ECO:0000259" key="9">
    <source>
        <dbReference type="Pfam" id="PF00108"/>
    </source>
</evidence>
<evidence type="ECO:0000256" key="8">
    <source>
        <dbReference type="RuleBase" id="RU003557"/>
    </source>
</evidence>
<dbReference type="EMBL" id="VITH01000001">
    <property type="protein sequence ID" value="TWA87691.1"/>
    <property type="molecule type" value="Genomic_DNA"/>
</dbReference>
<evidence type="ECO:0000313" key="12">
    <source>
        <dbReference type="Proteomes" id="UP000318529"/>
    </source>
</evidence>
<dbReference type="GO" id="GO:0042619">
    <property type="term" value="P:poly-hydroxybutyrate biosynthetic process"/>
    <property type="evidence" value="ECO:0007669"/>
    <property type="project" value="UniProtKB-KW"/>
</dbReference>
<evidence type="ECO:0000256" key="4">
    <source>
        <dbReference type="ARBA" id="ARBA00022752"/>
    </source>
</evidence>
<dbReference type="PANTHER" id="PTHR43853">
    <property type="entry name" value="3-KETOACYL-COA THIOLASE, PEROXISOMAL"/>
    <property type="match status" value="1"/>
</dbReference>
<dbReference type="FunFam" id="3.40.47.10:FF:000010">
    <property type="entry name" value="Acetyl-CoA acetyltransferase (Thiolase)"/>
    <property type="match status" value="1"/>
</dbReference>
<keyword evidence="4" id="KW-0583">PHB biosynthesis</keyword>
<dbReference type="InterPro" id="IPR016039">
    <property type="entry name" value="Thiolase-like"/>
</dbReference>
<dbReference type="InterPro" id="IPR002155">
    <property type="entry name" value="Thiolase"/>
</dbReference>